<name>A0A6A4GC21_9AGAR</name>
<dbReference type="Proteomes" id="UP000799118">
    <property type="component" value="Unassembled WGS sequence"/>
</dbReference>
<keyword evidence="2" id="KW-1185">Reference proteome</keyword>
<protein>
    <submittedName>
        <fullName evidence="1">Uncharacterized protein</fullName>
    </submittedName>
</protein>
<dbReference type="AlphaFoldDB" id="A0A6A4GC21"/>
<evidence type="ECO:0000313" key="1">
    <source>
        <dbReference type="EMBL" id="KAE9383062.1"/>
    </source>
</evidence>
<organism evidence="1 2">
    <name type="scientific">Gymnopus androsaceus JB14</name>
    <dbReference type="NCBI Taxonomy" id="1447944"/>
    <lineage>
        <taxon>Eukaryota</taxon>
        <taxon>Fungi</taxon>
        <taxon>Dikarya</taxon>
        <taxon>Basidiomycota</taxon>
        <taxon>Agaricomycotina</taxon>
        <taxon>Agaricomycetes</taxon>
        <taxon>Agaricomycetidae</taxon>
        <taxon>Agaricales</taxon>
        <taxon>Marasmiineae</taxon>
        <taxon>Omphalotaceae</taxon>
        <taxon>Gymnopus</taxon>
    </lineage>
</organism>
<accession>A0A6A4GC21</accession>
<evidence type="ECO:0000313" key="2">
    <source>
        <dbReference type="Proteomes" id="UP000799118"/>
    </source>
</evidence>
<feature type="non-terminal residue" evidence="1">
    <location>
        <position position="1"/>
    </location>
</feature>
<feature type="non-terminal residue" evidence="1">
    <location>
        <position position="74"/>
    </location>
</feature>
<dbReference type="OrthoDB" id="2728078at2759"/>
<sequence length="74" mass="8415">ETIYAPIENGGRKVLNLLARNKAIMVTWLQSYLDFSAERATWAYVADALIAHHVPTSEANIEDCHKIDIFPQSW</sequence>
<proteinExistence type="predicted"/>
<dbReference type="EMBL" id="ML770731">
    <property type="protein sequence ID" value="KAE9383062.1"/>
    <property type="molecule type" value="Genomic_DNA"/>
</dbReference>
<reference evidence="1" key="1">
    <citation type="journal article" date="2019" name="Environ. Microbiol.">
        <title>Fungal ecological strategies reflected in gene transcription - a case study of two litter decomposers.</title>
        <authorList>
            <person name="Barbi F."/>
            <person name="Kohler A."/>
            <person name="Barry K."/>
            <person name="Baskaran P."/>
            <person name="Daum C."/>
            <person name="Fauchery L."/>
            <person name="Ihrmark K."/>
            <person name="Kuo A."/>
            <person name="LaButti K."/>
            <person name="Lipzen A."/>
            <person name="Morin E."/>
            <person name="Grigoriev I.V."/>
            <person name="Henrissat B."/>
            <person name="Lindahl B."/>
            <person name="Martin F."/>
        </authorList>
    </citation>
    <scope>NUCLEOTIDE SEQUENCE</scope>
    <source>
        <strain evidence="1">JB14</strain>
    </source>
</reference>
<gene>
    <name evidence="1" type="ORF">BT96DRAFT_784842</name>
</gene>